<dbReference type="EMBL" id="CAJNDS010002483">
    <property type="protein sequence ID" value="CAE7494201.1"/>
    <property type="molecule type" value="Genomic_DNA"/>
</dbReference>
<feature type="compositionally biased region" description="Basic residues" evidence="1">
    <location>
        <begin position="215"/>
        <end position="227"/>
    </location>
</feature>
<organism evidence="2 3">
    <name type="scientific">Symbiodinium natans</name>
    <dbReference type="NCBI Taxonomy" id="878477"/>
    <lineage>
        <taxon>Eukaryota</taxon>
        <taxon>Sar</taxon>
        <taxon>Alveolata</taxon>
        <taxon>Dinophyceae</taxon>
        <taxon>Suessiales</taxon>
        <taxon>Symbiodiniaceae</taxon>
        <taxon>Symbiodinium</taxon>
    </lineage>
</organism>
<keyword evidence="3" id="KW-1185">Reference proteome</keyword>
<accession>A0A812SRF1</accession>
<name>A0A812SRF1_9DINO</name>
<dbReference type="AlphaFoldDB" id="A0A812SRF1"/>
<proteinExistence type="predicted"/>
<reference evidence="2" key="1">
    <citation type="submission" date="2021-02" db="EMBL/GenBank/DDBJ databases">
        <authorList>
            <person name="Dougan E. K."/>
            <person name="Rhodes N."/>
            <person name="Thang M."/>
            <person name="Chan C."/>
        </authorList>
    </citation>
    <scope>NUCLEOTIDE SEQUENCE</scope>
</reference>
<evidence type="ECO:0000256" key="1">
    <source>
        <dbReference type="SAM" id="MobiDB-lite"/>
    </source>
</evidence>
<evidence type="ECO:0000313" key="2">
    <source>
        <dbReference type="EMBL" id="CAE7494201.1"/>
    </source>
</evidence>
<feature type="region of interest" description="Disordered" evidence="1">
    <location>
        <begin position="206"/>
        <end position="234"/>
    </location>
</feature>
<sequence>MKALPSDFPPTTTLSVHFESIVKNNFDPFREPLLAIPDDELNSPELLPLLQSLKFMKANYHHHDDPAQFCYDALRIGNETSEKQVPSALDMLDTFKEAVEHARVSKRGLPLREALAACIAAYNKGVARKFKVDTKKKSLLLNLMRAPEEFIQHVDKHYDRHKHSQLSAPLRAENQAKKKAQNKPLVTAAAANLQLQHLASLAASAHTAADSQHSKNGKNRKRIKKALSSKEHSGCNCGRRCWRNVTFSVLLETCQLFWSLCKTAQDALLWSLQATFIADSDGVESVDSDDEKWSHRVNWFISGNGRAHPAHAAESCHVFLRQLYYSISETMPTGIFNKDQGQDLSREDARDSLLRSLLDSVLEGPTAHTRISPKHLAKRELPPGNWANLYLLYLAACKARKTAPASKSTFYTAVKAWKCCLRFRKKSTHGTCYTCDVLRARMKHAKSFWSHATATDALLGHLMTTWRCRQQYWAARAASRTRQDLITLITDGFDKSKPTLPRWPRGRMPKGATFEKYNRPHLNISAVYAHGYCCNVFMSDEYMTVGGNYSWETLLVTLNDCFKILRWRAHWYLPVFFRKLVTTTYRKDTLMRLFEEKMTPMFEQRGEKFNVYIVDTAACSDFMTCRAISYETSKSSGSTMGQDSA</sequence>
<protein>
    <submittedName>
        <fullName evidence="2">Uncharacterized protein</fullName>
    </submittedName>
</protein>
<dbReference type="Proteomes" id="UP000604046">
    <property type="component" value="Unassembled WGS sequence"/>
</dbReference>
<dbReference type="OrthoDB" id="423487at2759"/>
<evidence type="ECO:0000313" key="3">
    <source>
        <dbReference type="Proteomes" id="UP000604046"/>
    </source>
</evidence>
<gene>
    <name evidence="2" type="ORF">SNAT2548_LOCUS27686</name>
</gene>
<comment type="caution">
    <text evidence="2">The sequence shown here is derived from an EMBL/GenBank/DDBJ whole genome shotgun (WGS) entry which is preliminary data.</text>
</comment>